<sequence length="295" mass="35023">MALSDSSIDWVFNHCKRLERQLAEKDVHYKELRLVAAASQAKYLELERQWLANERRYERRCAELESENMRLQENALTHDDTNTKDLVVFQRKVARAEQVHPLFVSFLERLLLANKVWQQQKELEKAREALAEKEAEKNQVLRANAFATFRDRLIAANVVWRQLRELKKLRDEKDMMKEEAERVKQGRVRAVARSAKQMVVDTRKEGMVEELVYGLVEDLKREKERHDRETEEMNEVWQDERRKLLSEIEVLRLGQQARLIEQEISNELEDRLATSLKECRKEIQRLGDSERPSVG</sequence>
<comment type="caution">
    <text evidence="2">The sequence shown here is derived from an EMBL/GenBank/DDBJ whole genome shotgun (WGS) entry which is preliminary data.</text>
</comment>
<feature type="coiled-coil region" evidence="1">
    <location>
        <begin position="116"/>
        <end position="186"/>
    </location>
</feature>
<protein>
    <submittedName>
        <fullName evidence="2">Uncharacterized protein</fullName>
    </submittedName>
</protein>
<proteinExistence type="predicted"/>
<feature type="coiled-coil region" evidence="1">
    <location>
        <begin position="29"/>
        <end position="74"/>
    </location>
</feature>
<reference evidence="2" key="1">
    <citation type="submission" date="2022-08" db="EMBL/GenBank/DDBJ databases">
        <title>A Global Phylogenomic Analysis of the Shiitake Genus Lentinula.</title>
        <authorList>
            <consortium name="DOE Joint Genome Institute"/>
            <person name="Sierra-Patev S."/>
            <person name="Min B."/>
            <person name="Naranjo-Ortiz M."/>
            <person name="Looney B."/>
            <person name="Konkel Z."/>
            <person name="Slot J.C."/>
            <person name="Sakamoto Y."/>
            <person name="Steenwyk J.L."/>
            <person name="Rokas A."/>
            <person name="Carro J."/>
            <person name="Camarero S."/>
            <person name="Ferreira P."/>
            <person name="Molpeceres G."/>
            <person name="Ruiz-Duenas F.J."/>
            <person name="Serrano A."/>
            <person name="Henrissat B."/>
            <person name="Drula E."/>
            <person name="Hughes K.W."/>
            <person name="Mata J.L."/>
            <person name="Ishikawa N.K."/>
            <person name="Vargas-Isla R."/>
            <person name="Ushijima S."/>
            <person name="Smith C.A."/>
            <person name="Ahrendt S."/>
            <person name="Andreopoulos W."/>
            <person name="He G."/>
            <person name="Labutti K."/>
            <person name="Lipzen A."/>
            <person name="Ng V."/>
            <person name="Riley R."/>
            <person name="Sandor L."/>
            <person name="Barry K."/>
            <person name="Martinez A.T."/>
            <person name="Xiao Y."/>
            <person name="Gibbons J.G."/>
            <person name="Terashima K."/>
            <person name="Grigoriev I.V."/>
            <person name="Hibbett D.S."/>
        </authorList>
    </citation>
    <scope>NUCLEOTIDE SEQUENCE</scope>
    <source>
        <strain evidence="2">JLM2183</strain>
    </source>
</reference>
<keyword evidence="3" id="KW-1185">Reference proteome</keyword>
<evidence type="ECO:0000313" key="3">
    <source>
        <dbReference type="Proteomes" id="UP001150266"/>
    </source>
</evidence>
<keyword evidence="1" id="KW-0175">Coiled coil</keyword>
<accession>A0A9W9DJK6</accession>
<dbReference type="OrthoDB" id="3008788at2759"/>
<dbReference type="EMBL" id="JAOTPV010000017">
    <property type="protein sequence ID" value="KAJ4473669.1"/>
    <property type="molecule type" value="Genomic_DNA"/>
</dbReference>
<organism evidence="2 3">
    <name type="scientific">Lentinula aciculospora</name>
    <dbReference type="NCBI Taxonomy" id="153920"/>
    <lineage>
        <taxon>Eukaryota</taxon>
        <taxon>Fungi</taxon>
        <taxon>Dikarya</taxon>
        <taxon>Basidiomycota</taxon>
        <taxon>Agaricomycotina</taxon>
        <taxon>Agaricomycetes</taxon>
        <taxon>Agaricomycetidae</taxon>
        <taxon>Agaricales</taxon>
        <taxon>Marasmiineae</taxon>
        <taxon>Omphalotaceae</taxon>
        <taxon>Lentinula</taxon>
    </lineage>
</organism>
<name>A0A9W9DJK6_9AGAR</name>
<gene>
    <name evidence="2" type="ORF">J3R30DRAFT_3296432</name>
</gene>
<evidence type="ECO:0000313" key="2">
    <source>
        <dbReference type="EMBL" id="KAJ4473669.1"/>
    </source>
</evidence>
<dbReference type="AlphaFoldDB" id="A0A9W9DJK6"/>
<dbReference type="Proteomes" id="UP001150266">
    <property type="component" value="Unassembled WGS sequence"/>
</dbReference>
<evidence type="ECO:0000256" key="1">
    <source>
        <dbReference type="SAM" id="Coils"/>
    </source>
</evidence>